<evidence type="ECO:0000313" key="2">
    <source>
        <dbReference type="EMBL" id="QNO45131.1"/>
    </source>
</evidence>
<sequence>MELRYTEHLKLRMKLRDIPYAMPKEVYEEAEERYYDTSTSYYIAIKKLNYAGKIRTMAVTYNKHGNKIEIITIHPNLRKVKRKNA</sequence>
<evidence type="ECO:0008006" key="3">
    <source>
        <dbReference type="Google" id="ProtNLM"/>
    </source>
</evidence>
<evidence type="ECO:0000313" key="1">
    <source>
        <dbReference type="EMBL" id="QNO43645.1"/>
    </source>
</evidence>
<dbReference type="EMBL" id="MT630848">
    <property type="protein sequence ID" value="QNO43645.1"/>
    <property type="molecule type" value="Genomic_DNA"/>
</dbReference>
<proteinExistence type="predicted"/>
<dbReference type="EMBL" id="MT631075">
    <property type="protein sequence ID" value="QNO45131.1"/>
    <property type="molecule type" value="Genomic_DNA"/>
</dbReference>
<name>A0A7G9Y6L1_9EURY</name>
<gene>
    <name evidence="2" type="ORF">AGMAKMMB_00018</name>
    <name evidence="1" type="ORF">MOOKMAHM_00014</name>
</gene>
<organism evidence="1">
    <name type="scientific">Candidatus Methanogaster sp. ANME-2c ERB4</name>
    <dbReference type="NCBI Taxonomy" id="2759911"/>
    <lineage>
        <taxon>Archaea</taxon>
        <taxon>Methanobacteriati</taxon>
        <taxon>Methanobacteriota</taxon>
        <taxon>Stenosarchaea group</taxon>
        <taxon>Methanomicrobia</taxon>
        <taxon>Methanosarcinales</taxon>
        <taxon>ANME-2 cluster</taxon>
        <taxon>Candidatus Methanogasteraceae</taxon>
        <taxon>Candidatus Methanogaster</taxon>
    </lineage>
</organism>
<dbReference type="AlphaFoldDB" id="A0A7G9Y6L1"/>
<protein>
    <recommendedName>
        <fullName evidence="3">DUF4258 domain-containing protein</fullName>
    </recommendedName>
</protein>
<accession>A0A7G9Y6L1</accession>
<reference evidence="1" key="1">
    <citation type="submission" date="2020-06" db="EMBL/GenBank/DDBJ databases">
        <title>Unique genomic features of the anaerobic methanotrophic archaea.</title>
        <authorList>
            <person name="Chadwick G.L."/>
            <person name="Skennerton C.T."/>
            <person name="Laso-Perez R."/>
            <person name="Leu A.O."/>
            <person name="Speth D.R."/>
            <person name="Yu H."/>
            <person name="Morgan-Lang C."/>
            <person name="Hatzenpichler R."/>
            <person name="Goudeau D."/>
            <person name="Malmstrom R."/>
            <person name="Brazelton W.J."/>
            <person name="Woyke T."/>
            <person name="Hallam S.J."/>
            <person name="Tyson G.W."/>
            <person name="Wegener G."/>
            <person name="Boetius A."/>
            <person name="Orphan V."/>
        </authorList>
    </citation>
    <scope>NUCLEOTIDE SEQUENCE</scope>
</reference>